<feature type="compositionally biased region" description="Acidic residues" evidence="1">
    <location>
        <begin position="62"/>
        <end position="86"/>
    </location>
</feature>
<feature type="domain" description="LEM" evidence="3">
    <location>
        <begin position="8"/>
        <end position="52"/>
    </location>
</feature>
<dbReference type="CDD" id="cd12934">
    <property type="entry name" value="LEM"/>
    <property type="match status" value="1"/>
</dbReference>
<evidence type="ECO:0000313" key="4">
    <source>
        <dbReference type="EMBL" id="KAK7102992.1"/>
    </source>
</evidence>
<accession>A0AAN9BE32</accession>
<dbReference type="EMBL" id="JBAMIC010000010">
    <property type="protein sequence ID" value="KAK7102999.1"/>
    <property type="molecule type" value="Genomic_DNA"/>
</dbReference>
<dbReference type="FunFam" id="1.10.720.40:FF:000001">
    <property type="entry name" value="LEM domain containing 2, isoform CRA_a"/>
    <property type="match status" value="1"/>
</dbReference>
<organism evidence="5 6">
    <name type="scientific">Littorina saxatilis</name>
    <dbReference type="NCBI Taxonomy" id="31220"/>
    <lineage>
        <taxon>Eukaryota</taxon>
        <taxon>Metazoa</taxon>
        <taxon>Spiralia</taxon>
        <taxon>Lophotrochozoa</taxon>
        <taxon>Mollusca</taxon>
        <taxon>Gastropoda</taxon>
        <taxon>Caenogastropoda</taxon>
        <taxon>Littorinimorpha</taxon>
        <taxon>Littorinoidea</taxon>
        <taxon>Littorinidae</taxon>
        <taxon>Littorina</taxon>
    </lineage>
</organism>
<protein>
    <recommendedName>
        <fullName evidence="3">LEM domain-containing protein</fullName>
    </recommendedName>
</protein>
<feature type="transmembrane region" description="Helical" evidence="2">
    <location>
        <begin position="149"/>
        <end position="169"/>
    </location>
</feature>
<dbReference type="InterPro" id="IPR003887">
    <property type="entry name" value="LEM_dom"/>
</dbReference>
<keyword evidence="2" id="KW-1133">Transmembrane helix</keyword>
<keyword evidence="2" id="KW-0472">Membrane</keyword>
<feature type="compositionally biased region" description="Basic and acidic residues" evidence="1">
    <location>
        <begin position="101"/>
        <end position="117"/>
    </location>
</feature>
<proteinExistence type="predicted"/>
<evidence type="ECO:0000256" key="1">
    <source>
        <dbReference type="SAM" id="MobiDB-lite"/>
    </source>
</evidence>
<dbReference type="Gene3D" id="1.10.720.40">
    <property type="match status" value="1"/>
</dbReference>
<dbReference type="EMBL" id="JBAMIC010000010">
    <property type="protein sequence ID" value="KAK7102992.1"/>
    <property type="molecule type" value="Genomic_DNA"/>
</dbReference>
<reference evidence="5 6" key="1">
    <citation type="submission" date="2024-02" db="EMBL/GenBank/DDBJ databases">
        <title>Chromosome-scale genome assembly of the rough periwinkle Littorina saxatilis.</title>
        <authorList>
            <person name="De Jode A."/>
            <person name="Faria R."/>
            <person name="Formenti G."/>
            <person name="Sims Y."/>
            <person name="Smith T.P."/>
            <person name="Tracey A."/>
            <person name="Wood J.M.D."/>
            <person name="Zagrodzka Z.B."/>
            <person name="Johannesson K."/>
            <person name="Butlin R.K."/>
            <person name="Leder E.H."/>
        </authorList>
    </citation>
    <scope>NUCLEOTIDE SEQUENCE [LARGE SCALE GENOMIC DNA]</scope>
    <source>
        <strain evidence="5">Snail1</strain>
        <tissue evidence="5">Muscle</tissue>
    </source>
</reference>
<dbReference type="PANTHER" id="PTHR12019:SF9">
    <property type="entry name" value="THYMOPOIETIN"/>
    <property type="match status" value="1"/>
</dbReference>
<dbReference type="Pfam" id="PF03020">
    <property type="entry name" value="LEM"/>
    <property type="match status" value="1"/>
</dbReference>
<comment type="caution">
    <text evidence="5">The sequence shown here is derived from an EMBL/GenBank/DDBJ whole genome shotgun (WGS) entry which is preliminary data.</text>
</comment>
<dbReference type="InterPro" id="IPR011015">
    <property type="entry name" value="LEM/LEM-like_dom_sf"/>
</dbReference>
<feature type="region of interest" description="Disordered" evidence="1">
    <location>
        <begin position="49"/>
        <end position="146"/>
    </location>
</feature>
<evidence type="ECO:0000256" key="2">
    <source>
        <dbReference type="SAM" id="Phobius"/>
    </source>
</evidence>
<keyword evidence="2" id="KW-0812">Transmembrane</keyword>
<dbReference type="SMART" id="SM00540">
    <property type="entry name" value="LEM"/>
    <property type="match status" value="1"/>
</dbReference>
<keyword evidence="6" id="KW-1185">Reference proteome</keyword>
<evidence type="ECO:0000313" key="5">
    <source>
        <dbReference type="EMBL" id="KAK7102999.1"/>
    </source>
</evidence>
<dbReference type="SUPFAM" id="SSF63451">
    <property type="entry name" value="LEM domain"/>
    <property type="match status" value="1"/>
</dbReference>
<evidence type="ECO:0000313" key="6">
    <source>
        <dbReference type="Proteomes" id="UP001374579"/>
    </source>
</evidence>
<feature type="compositionally biased region" description="Polar residues" evidence="1">
    <location>
        <begin position="131"/>
        <end position="140"/>
    </location>
</feature>
<dbReference type="AlphaFoldDB" id="A0AAN9BE32"/>
<sequence length="188" mass="20858">MPPVRPIPPAISGLSDQDLADQLRDLGVNLGPILPTTRRVYERRLFELQTGMKAAPSGGYEPVDDDDDDDEDEADEEDEESADEEVVIQAKQPRQRTTRTTRAEGEPRTEMRTEPRRVSPRKPLHPDLSSRRTPSPQSSKTKSEGGGGLPVWVKIFAILIIAAIVFLVVKNMEPDPASNIPDQIEINV</sequence>
<name>A0AAN9BE32_9CAEN</name>
<dbReference type="InterPro" id="IPR051656">
    <property type="entry name" value="LEM_domain"/>
</dbReference>
<dbReference type="PROSITE" id="PS50954">
    <property type="entry name" value="LEM"/>
    <property type="match status" value="1"/>
</dbReference>
<dbReference type="PANTHER" id="PTHR12019">
    <property type="entry name" value="LAMINA-ASSOCIATED POLYPEPTIDE THYMOPOIETIN"/>
    <property type="match status" value="1"/>
</dbReference>
<gene>
    <name evidence="4" type="ORF">V1264_021134</name>
    <name evidence="5" type="ORF">V1264_021140</name>
</gene>
<evidence type="ECO:0000259" key="3">
    <source>
        <dbReference type="PROSITE" id="PS50954"/>
    </source>
</evidence>
<dbReference type="Proteomes" id="UP001374579">
    <property type="component" value="Unassembled WGS sequence"/>
</dbReference>